<evidence type="ECO:0000259" key="2">
    <source>
        <dbReference type="Pfam" id="PF12146"/>
    </source>
</evidence>
<dbReference type="PANTHER" id="PTHR12277:SF81">
    <property type="entry name" value="PROTEIN ABHD13"/>
    <property type="match status" value="1"/>
</dbReference>
<keyword evidence="1" id="KW-0812">Transmembrane</keyword>
<dbReference type="Pfam" id="PF12146">
    <property type="entry name" value="Hydrolase_4"/>
    <property type="match status" value="1"/>
</dbReference>
<keyword evidence="4" id="KW-1185">Reference proteome</keyword>
<dbReference type="RefSeq" id="WP_198128262.1">
    <property type="nucleotide sequence ID" value="NZ_JAECZC010000098.1"/>
</dbReference>
<keyword evidence="3" id="KW-0378">Hydrolase</keyword>
<dbReference type="Gene3D" id="3.40.50.1820">
    <property type="entry name" value="alpha/beta hydrolase"/>
    <property type="match status" value="1"/>
</dbReference>
<reference evidence="3 4" key="1">
    <citation type="journal article" date="2021" name="Int. J. Syst. Evol. Microbiol.">
        <title>Amazonocrinis nigriterrae gen. nov., sp. nov., Atlanticothrix silvestris gen. nov., sp. nov. and Dendronalium phyllosphericum gen. nov., sp. nov., nostocacean cyanobacteria from Brazilian environments.</title>
        <authorList>
            <person name="Alvarenga D.O."/>
            <person name="Andreote A.P.D."/>
            <person name="Branco L.H.Z."/>
            <person name="Delbaje E."/>
            <person name="Cruz R.B."/>
            <person name="Varani A.M."/>
            <person name="Fiore M.F."/>
        </authorList>
    </citation>
    <scope>NUCLEOTIDE SEQUENCE [LARGE SCALE GENOMIC DNA]</scope>
    <source>
        <strain evidence="3 4">CENA67</strain>
    </source>
</reference>
<evidence type="ECO:0000313" key="4">
    <source>
        <dbReference type="Proteomes" id="UP000632766"/>
    </source>
</evidence>
<dbReference type="GO" id="GO:0016787">
    <property type="term" value="F:hydrolase activity"/>
    <property type="evidence" value="ECO:0007669"/>
    <property type="project" value="UniProtKB-KW"/>
</dbReference>
<accession>A0A8J7HW55</accession>
<evidence type="ECO:0000313" key="3">
    <source>
        <dbReference type="EMBL" id="MBH8566512.1"/>
    </source>
</evidence>
<organism evidence="3 4">
    <name type="scientific">Amazonocrinis nigriterrae CENA67</name>
    <dbReference type="NCBI Taxonomy" id="2794033"/>
    <lineage>
        <taxon>Bacteria</taxon>
        <taxon>Bacillati</taxon>
        <taxon>Cyanobacteriota</taxon>
        <taxon>Cyanophyceae</taxon>
        <taxon>Nostocales</taxon>
        <taxon>Nostocaceae</taxon>
        <taxon>Amazonocrinis</taxon>
        <taxon>Amazonocrinis nigriterrae</taxon>
    </lineage>
</organism>
<keyword evidence="1" id="KW-0472">Membrane</keyword>
<name>A0A8J7HW55_9NOST</name>
<sequence length="302" mass="34360">MTVAKLQIATQLWLQLLLLVGIVVAIAYLAICLFLFIQQPRFIFYPSRVIEKTPELFNLPYEEVYLPVRVKSGKVEYIHGWWMQNNQPNAKVLLYLHGNAINVGANIHHANRFYQLGFSVLLIDYRGYGRAQDRFPNEMRVYQDAMIAWNFLVQQQQISASEIFLYGHSLGGAIAIDLAVKFNEAAGLIVESSFTSIREVIAYRNVFRIFPIDLLLTQRFESIKKVAQLKMPVLFIHGTADSAIPSFMSEKLYAAASEPKTLFLVPDAEHNNTATVGDIEYLQTVKAFVEQAHARRLLTTSE</sequence>
<dbReference type="InterPro" id="IPR029058">
    <property type="entry name" value="AB_hydrolase_fold"/>
</dbReference>
<evidence type="ECO:0000256" key="1">
    <source>
        <dbReference type="SAM" id="Phobius"/>
    </source>
</evidence>
<proteinExistence type="predicted"/>
<keyword evidence="1" id="KW-1133">Transmembrane helix</keyword>
<dbReference type="Proteomes" id="UP000632766">
    <property type="component" value="Unassembled WGS sequence"/>
</dbReference>
<dbReference type="AlphaFoldDB" id="A0A8J7HW55"/>
<feature type="domain" description="Serine aminopeptidase S33" evidence="2">
    <location>
        <begin position="89"/>
        <end position="200"/>
    </location>
</feature>
<dbReference type="EMBL" id="JAECZC010000098">
    <property type="protein sequence ID" value="MBH8566512.1"/>
    <property type="molecule type" value="Genomic_DNA"/>
</dbReference>
<dbReference type="InterPro" id="IPR022742">
    <property type="entry name" value="Hydrolase_4"/>
</dbReference>
<gene>
    <name evidence="3" type="ORF">I8748_30905</name>
</gene>
<dbReference type="SUPFAM" id="SSF53474">
    <property type="entry name" value="alpha/beta-Hydrolases"/>
    <property type="match status" value="1"/>
</dbReference>
<dbReference type="PANTHER" id="PTHR12277">
    <property type="entry name" value="ALPHA/BETA HYDROLASE DOMAIN-CONTAINING PROTEIN"/>
    <property type="match status" value="1"/>
</dbReference>
<feature type="transmembrane region" description="Helical" evidence="1">
    <location>
        <begin position="12"/>
        <end position="37"/>
    </location>
</feature>
<protein>
    <submittedName>
        <fullName evidence="3">Alpha/beta hydrolase</fullName>
    </submittedName>
</protein>
<comment type="caution">
    <text evidence="3">The sequence shown here is derived from an EMBL/GenBank/DDBJ whole genome shotgun (WGS) entry which is preliminary data.</text>
</comment>